<dbReference type="PROSITE" id="PS51892">
    <property type="entry name" value="SUBTILASE"/>
    <property type="match status" value="1"/>
</dbReference>
<dbReference type="Pfam" id="PF00082">
    <property type="entry name" value="Peptidase_S8"/>
    <property type="match status" value="1"/>
</dbReference>
<dbReference type="InterPro" id="IPR015500">
    <property type="entry name" value="Peptidase_S8_subtilisin-rel"/>
</dbReference>
<proteinExistence type="inferred from homology"/>
<evidence type="ECO:0000313" key="9">
    <source>
        <dbReference type="EMBL" id="QTV06646.1"/>
    </source>
</evidence>
<evidence type="ECO:0000256" key="3">
    <source>
        <dbReference type="ARBA" id="ARBA00022729"/>
    </source>
</evidence>
<gene>
    <name evidence="9" type="ORF">J9309_04845</name>
</gene>
<accession>A0ABX7XFC5</accession>
<dbReference type="PRINTS" id="PR00723">
    <property type="entry name" value="SUBTILISIN"/>
</dbReference>
<feature type="active site" description="Charge relay system" evidence="6">
    <location>
        <position position="212"/>
    </location>
</feature>
<keyword evidence="2 6" id="KW-0645">Protease</keyword>
<keyword evidence="5 6" id="KW-0720">Serine protease</keyword>
<dbReference type="PIRSF" id="PIRSF037903">
    <property type="entry name" value="Subtilisin_rel_GFO_2223"/>
    <property type="match status" value="1"/>
</dbReference>
<dbReference type="EMBL" id="CP072842">
    <property type="protein sequence ID" value="QTV06646.1"/>
    <property type="molecule type" value="Genomic_DNA"/>
</dbReference>
<dbReference type="PANTHER" id="PTHR43806">
    <property type="entry name" value="PEPTIDASE S8"/>
    <property type="match status" value="1"/>
</dbReference>
<evidence type="ECO:0000313" key="10">
    <source>
        <dbReference type="Proteomes" id="UP000672011"/>
    </source>
</evidence>
<reference evidence="10" key="2">
    <citation type="submission" date="2021-04" db="EMBL/GenBank/DDBJ databases">
        <title>Taxonomy of Flavobacteriaceae bacterium ZY171143.</title>
        <authorList>
            <person name="Li F."/>
        </authorList>
    </citation>
    <scope>NUCLEOTIDE SEQUENCE [LARGE SCALE GENOMIC DNA]</scope>
    <source>
        <strain evidence="10">ZY171143</strain>
    </source>
</reference>
<feature type="domain" description="Peptidase S8/S53" evidence="7">
    <location>
        <begin position="164"/>
        <end position="436"/>
    </location>
</feature>
<dbReference type="Gene3D" id="3.40.50.200">
    <property type="entry name" value="Peptidase S8/S53 domain"/>
    <property type="match status" value="1"/>
</dbReference>
<keyword evidence="10" id="KW-1185">Reference proteome</keyword>
<feature type="active site" description="Charge relay system" evidence="6">
    <location>
        <position position="390"/>
    </location>
</feature>
<dbReference type="SUPFAM" id="SSF52743">
    <property type="entry name" value="Subtilisin-like"/>
    <property type="match status" value="1"/>
</dbReference>
<dbReference type="NCBIfam" id="TIGR04183">
    <property type="entry name" value="Por_Secre_tail"/>
    <property type="match status" value="1"/>
</dbReference>
<name>A0ABX7XFC5_9FLAO</name>
<evidence type="ECO:0000256" key="4">
    <source>
        <dbReference type="ARBA" id="ARBA00022801"/>
    </source>
</evidence>
<dbReference type="Proteomes" id="UP000672011">
    <property type="component" value="Chromosome"/>
</dbReference>
<dbReference type="Pfam" id="PF18962">
    <property type="entry name" value="Por_Secre_tail"/>
    <property type="match status" value="1"/>
</dbReference>
<evidence type="ECO:0000259" key="7">
    <source>
        <dbReference type="Pfam" id="PF00082"/>
    </source>
</evidence>
<keyword evidence="4 6" id="KW-0378">Hydrolase</keyword>
<dbReference type="PANTHER" id="PTHR43806:SF67">
    <property type="entry name" value="EGF-LIKE DOMAIN-CONTAINING PROTEIN"/>
    <property type="match status" value="1"/>
</dbReference>
<evidence type="ECO:0000256" key="1">
    <source>
        <dbReference type="ARBA" id="ARBA00011073"/>
    </source>
</evidence>
<dbReference type="RefSeq" id="WP_230477406.1">
    <property type="nucleotide sequence ID" value="NZ_CP072842.1"/>
</dbReference>
<organism evidence="9 10">
    <name type="scientific">Faecalibacter bovis</name>
    <dbReference type="NCBI Taxonomy" id="2898187"/>
    <lineage>
        <taxon>Bacteria</taxon>
        <taxon>Pseudomonadati</taxon>
        <taxon>Bacteroidota</taxon>
        <taxon>Flavobacteriia</taxon>
        <taxon>Flavobacteriales</taxon>
        <taxon>Weeksellaceae</taxon>
        <taxon>Faecalibacter</taxon>
    </lineage>
</organism>
<evidence type="ECO:0000256" key="6">
    <source>
        <dbReference type="PROSITE-ProRule" id="PRU01240"/>
    </source>
</evidence>
<dbReference type="InterPro" id="IPR000209">
    <property type="entry name" value="Peptidase_S8/S53_dom"/>
</dbReference>
<comment type="similarity">
    <text evidence="1 6">Belongs to the peptidase S8 family.</text>
</comment>
<evidence type="ECO:0000256" key="2">
    <source>
        <dbReference type="ARBA" id="ARBA00022670"/>
    </source>
</evidence>
<protein>
    <submittedName>
        <fullName evidence="9">S8 family peptidase</fullName>
    </submittedName>
</protein>
<dbReference type="InterPro" id="IPR023827">
    <property type="entry name" value="Peptidase_S8_Asp-AS"/>
</dbReference>
<reference evidence="9 10" key="1">
    <citation type="journal article" date="2021" name="Int. J. Syst. Evol. Microbiol.">
        <title>Faecalibacter bovis sp. nov., isolated from cow faeces.</title>
        <authorList>
            <person name="Li F."/>
            <person name="Zhao W."/>
            <person name="Hong Q."/>
            <person name="Shao Q."/>
            <person name="Song J."/>
            <person name="Yang S."/>
        </authorList>
    </citation>
    <scope>NUCLEOTIDE SEQUENCE [LARGE SCALE GENOMIC DNA]</scope>
    <source>
        <strain evidence="9 10">ZY171143</strain>
    </source>
</reference>
<feature type="domain" description="Secretion system C-terminal sorting" evidence="8">
    <location>
        <begin position="459"/>
        <end position="526"/>
    </location>
</feature>
<evidence type="ECO:0000259" key="8">
    <source>
        <dbReference type="Pfam" id="PF18962"/>
    </source>
</evidence>
<dbReference type="InterPro" id="IPR050131">
    <property type="entry name" value="Peptidase_S8_subtilisin-like"/>
</dbReference>
<dbReference type="InterPro" id="IPR036852">
    <property type="entry name" value="Peptidase_S8/S53_dom_sf"/>
</dbReference>
<keyword evidence="3" id="KW-0732">Signal</keyword>
<sequence>MKHILSLCFLMTSIFAWSQEYYMVYLQPKTNTETFFSNPSLMLSQRAQERRMNRNITIDSKDVPLNQNNLQQIKNLDLEFVGASKWLNAVMVEVYDENTITQIQNLPFVQNVESLVRNSNPRTANTQNKFRNDQNRNLNYDYGYSDVFINQLNLRPLHDAGFSGQNTLIGVIDSGFPGVNTINAFAALRNENRIIDSKNFVNSNSIYDMHSHGTVVLATMAAKINNEYVGSAPDATYALYVSEDAPVETPKELMYWIQAAERADSVGVDVINTSLGYTTFDDPRYDFSYNDMDGNTTIISRGAKIAASRGIFLVNAMGNDGNNDWYYVSAPADTQEIFSIGAIDEYYSPASFSSHGPNAANVNKPNVSALGVYTPTYSPNGQLVASNGTSLASPVLAGAVASVISAFPNTSISELKQAIEQSSHLYPNYDTQLGFGVPNFGFLLEILKTNEILKADYQIYPNPTSTSFKVESNKEIKQIDLFSVTGMKLKSISNQTLMNVQGFAKGVYIIQITFKDGNQATNKLVIK</sequence>
<dbReference type="PROSITE" id="PS00136">
    <property type="entry name" value="SUBTILASE_ASP"/>
    <property type="match status" value="1"/>
</dbReference>
<dbReference type="InterPro" id="IPR026444">
    <property type="entry name" value="Secre_tail"/>
</dbReference>
<feature type="active site" description="Charge relay system" evidence="6">
    <location>
        <position position="173"/>
    </location>
</feature>
<dbReference type="InterPro" id="IPR017317">
    <property type="entry name" value="Pept_S8_subtilisin_bacteroid-2"/>
</dbReference>
<evidence type="ECO:0000256" key="5">
    <source>
        <dbReference type="ARBA" id="ARBA00022825"/>
    </source>
</evidence>